<dbReference type="OrthoDB" id="7724143at2"/>
<dbReference type="PANTHER" id="PTHR30086">
    <property type="entry name" value="ARGININE EXPORTER PROTEIN ARGO"/>
    <property type="match status" value="1"/>
</dbReference>
<keyword evidence="3 6" id="KW-0812">Transmembrane</keyword>
<dbReference type="Pfam" id="PF01810">
    <property type="entry name" value="LysE"/>
    <property type="match status" value="1"/>
</dbReference>
<evidence type="ECO:0000256" key="2">
    <source>
        <dbReference type="ARBA" id="ARBA00022475"/>
    </source>
</evidence>
<dbReference type="GO" id="GO:0015171">
    <property type="term" value="F:amino acid transmembrane transporter activity"/>
    <property type="evidence" value="ECO:0007669"/>
    <property type="project" value="TreeGrafter"/>
</dbReference>
<keyword evidence="8" id="KW-1185">Reference proteome</keyword>
<evidence type="ECO:0000313" key="7">
    <source>
        <dbReference type="EMBL" id="SCZ46032.1"/>
    </source>
</evidence>
<reference evidence="7 8" key="1">
    <citation type="submission" date="2016-10" db="EMBL/GenBank/DDBJ databases">
        <authorList>
            <person name="de Groot N.N."/>
        </authorList>
    </citation>
    <scope>NUCLEOTIDE SEQUENCE [LARGE SCALE GENOMIC DNA]</scope>
    <source>
        <strain evidence="7 8">DSM 2698</strain>
    </source>
</reference>
<feature type="transmembrane region" description="Helical" evidence="6">
    <location>
        <begin position="146"/>
        <end position="167"/>
    </location>
</feature>
<proteinExistence type="predicted"/>
<feature type="transmembrane region" description="Helical" evidence="6">
    <location>
        <begin position="179"/>
        <end position="199"/>
    </location>
</feature>
<keyword evidence="4 6" id="KW-1133">Transmembrane helix</keyword>
<evidence type="ECO:0000256" key="1">
    <source>
        <dbReference type="ARBA" id="ARBA00004651"/>
    </source>
</evidence>
<dbReference type="EMBL" id="FMVW01000012">
    <property type="protein sequence ID" value="SCZ46032.1"/>
    <property type="molecule type" value="Genomic_DNA"/>
</dbReference>
<gene>
    <name evidence="7" type="ORF">SAMN03080610_03542</name>
</gene>
<evidence type="ECO:0000256" key="4">
    <source>
        <dbReference type="ARBA" id="ARBA00022989"/>
    </source>
</evidence>
<comment type="subcellular location">
    <subcellularLocation>
        <location evidence="1">Cell membrane</location>
        <topology evidence="1">Multi-pass membrane protein</topology>
    </subcellularLocation>
</comment>
<dbReference type="GO" id="GO:0005886">
    <property type="term" value="C:plasma membrane"/>
    <property type="evidence" value="ECO:0007669"/>
    <property type="project" value="UniProtKB-SubCell"/>
</dbReference>
<dbReference type="RefSeq" id="WP_092816360.1">
    <property type="nucleotide sequence ID" value="NZ_FMVW01000012.1"/>
</dbReference>
<dbReference type="InterPro" id="IPR001123">
    <property type="entry name" value="LeuE-type"/>
</dbReference>
<protein>
    <submittedName>
        <fullName evidence="7">Threonine/homoserine/homoserine lactone efflux protein</fullName>
    </submittedName>
</protein>
<sequence length="201" mass="20396">MANDLVLLWLAALPLMGSPGPATMSLAGLGMAFGFRASLGYLVGIIVGTTGVLVMIATGVTTLILAQPVFLTALTILAGIYILYLAWKIATAPVGPLAPRAEEAPAFVPGFSLAIANPKAFAAIGAVYAGHTVIADDLTADAVCKLAALALVIVIVNTAWLAFGAIFSRMLTDPAIGRAVNVVFAVMLVASVGFALLSAEG</sequence>
<feature type="transmembrane region" description="Helical" evidence="6">
    <location>
        <begin position="69"/>
        <end position="87"/>
    </location>
</feature>
<dbReference type="Proteomes" id="UP000199347">
    <property type="component" value="Unassembled WGS sequence"/>
</dbReference>
<organism evidence="7 8">
    <name type="scientific">Afifella marina DSM 2698</name>
    <dbReference type="NCBI Taxonomy" id="1120955"/>
    <lineage>
        <taxon>Bacteria</taxon>
        <taxon>Pseudomonadati</taxon>
        <taxon>Pseudomonadota</taxon>
        <taxon>Alphaproteobacteria</taxon>
        <taxon>Hyphomicrobiales</taxon>
        <taxon>Afifellaceae</taxon>
        <taxon>Afifella</taxon>
    </lineage>
</organism>
<evidence type="ECO:0000256" key="3">
    <source>
        <dbReference type="ARBA" id="ARBA00022692"/>
    </source>
</evidence>
<evidence type="ECO:0000256" key="5">
    <source>
        <dbReference type="ARBA" id="ARBA00023136"/>
    </source>
</evidence>
<evidence type="ECO:0000256" key="6">
    <source>
        <dbReference type="SAM" id="Phobius"/>
    </source>
</evidence>
<keyword evidence="5 6" id="KW-0472">Membrane</keyword>
<keyword evidence="2" id="KW-1003">Cell membrane</keyword>
<accession>A0A1G5P8Y6</accession>
<dbReference type="STRING" id="1120955.SAMN03080610_03542"/>
<feature type="transmembrane region" description="Helical" evidence="6">
    <location>
        <begin position="37"/>
        <end position="57"/>
    </location>
</feature>
<name>A0A1G5P8Y6_AFIMA</name>
<evidence type="ECO:0000313" key="8">
    <source>
        <dbReference type="Proteomes" id="UP000199347"/>
    </source>
</evidence>
<dbReference type="PANTHER" id="PTHR30086:SF20">
    <property type="entry name" value="ARGININE EXPORTER PROTEIN ARGO-RELATED"/>
    <property type="match status" value="1"/>
</dbReference>
<dbReference type="AlphaFoldDB" id="A0A1G5P8Y6"/>